<dbReference type="InterPro" id="IPR036188">
    <property type="entry name" value="FAD/NAD-bd_sf"/>
</dbReference>
<dbReference type="SUPFAM" id="SSF51905">
    <property type="entry name" value="FAD/NAD(P)-binding domain"/>
    <property type="match status" value="1"/>
</dbReference>
<dbReference type="GO" id="GO:0016853">
    <property type="term" value="F:isomerase activity"/>
    <property type="evidence" value="ECO:0007669"/>
    <property type="project" value="UniProtKB-KW"/>
</dbReference>
<evidence type="ECO:0000313" key="1">
    <source>
        <dbReference type="EMBL" id="QJC58025.1"/>
    </source>
</evidence>
<proteinExistence type="predicted"/>
<keyword evidence="2" id="KW-1185">Reference proteome</keyword>
<dbReference type="Gene3D" id="3.50.50.60">
    <property type="entry name" value="FAD/NAD(P)-binding domain"/>
    <property type="match status" value="1"/>
</dbReference>
<protein>
    <submittedName>
        <fullName evidence="1">Lycopene beta cyclase</fullName>
        <ecNumber evidence="1">5.5.1.19</ecNumber>
    </submittedName>
</protein>
<dbReference type="EMBL" id="CP051461">
    <property type="protein sequence ID" value="QJC58025.1"/>
    <property type="molecule type" value="Genomic_DNA"/>
</dbReference>
<keyword evidence="1" id="KW-0413">Isomerase</keyword>
<dbReference type="RefSeq" id="WP_168923441.1">
    <property type="nucleotide sequence ID" value="NZ_CP051461.1"/>
</dbReference>
<reference evidence="1 2" key="1">
    <citation type="submission" date="2020-04" db="EMBL/GenBank/DDBJ databases">
        <title>Complete genome of a Psychrophilic, Marine, Gas Vacuolate Bacterium Polaromonas vacuolata KCTC 22033T.</title>
        <authorList>
            <person name="Hwang K."/>
            <person name="Kim K.M."/>
        </authorList>
    </citation>
    <scope>NUCLEOTIDE SEQUENCE [LARGE SCALE GENOMIC DNA]</scope>
    <source>
        <strain evidence="1 2">KCTC 22033</strain>
    </source>
</reference>
<dbReference type="Pfam" id="PF05834">
    <property type="entry name" value="Lycopene_cycl"/>
    <property type="match status" value="1"/>
</dbReference>
<organism evidence="1 2">
    <name type="scientific">Polaromonas vacuolata</name>
    <dbReference type="NCBI Taxonomy" id="37448"/>
    <lineage>
        <taxon>Bacteria</taxon>
        <taxon>Pseudomonadati</taxon>
        <taxon>Pseudomonadota</taxon>
        <taxon>Betaproteobacteria</taxon>
        <taxon>Burkholderiales</taxon>
        <taxon>Comamonadaceae</taxon>
        <taxon>Polaromonas</taxon>
    </lineage>
</organism>
<dbReference type="AlphaFoldDB" id="A0A6H2HDR3"/>
<evidence type="ECO:0000313" key="2">
    <source>
        <dbReference type="Proteomes" id="UP000502041"/>
    </source>
</evidence>
<sequence>MQDEFDLIILGAGCAGLSLAMALAKAGKACPRTLILEARSSYQNDRSWCFWANADSAVLPQHQWPQLRLMAGDKSVRIDSSKRPYQMLKAENFYARAQALIKASENITLRLGEAITSEPQKNNRHWQVQTAAGQVSAPLLVDTRSMLKPTLGGAVLWQSFYGLEIECEQSVFDTSCVDLMNFLPADSTQVEFVYVLPLSATRALIELTVFGQEPLLPIALTQQLDAALLARCGAAKFQVIRREHGILPMGLKPTAQGLDASRVQVGVMAGAARPSTGYAFRRIERWAAECARALLDVSGPKLVGHTPDPLIIRLMDKLFLQVLKAEPQCGAALFMSMFGKAKPERLIRFLSGEARFTDCLAVIAACPYLPFLRALSRLVIARPKP</sequence>
<name>A0A6H2HDR3_9BURK</name>
<dbReference type="Proteomes" id="UP000502041">
    <property type="component" value="Chromosome"/>
</dbReference>
<gene>
    <name evidence="1" type="primary">crtL</name>
    <name evidence="1" type="ORF">HC248_03362</name>
</gene>
<accession>A0A6H2HDR3</accession>
<dbReference type="KEGG" id="pvac:HC248_03362"/>
<dbReference type="EC" id="5.5.1.19" evidence="1"/>